<dbReference type="EMBL" id="JAGYWB010000011">
    <property type="protein sequence ID" value="KAI0503711.1"/>
    <property type="molecule type" value="Genomic_DNA"/>
</dbReference>
<sequence length="66" mass="7852">MIHLLKFNLNSSTHYETQEHNNFLALTSKLMGPFVFKLISKLLEYLSLARTQNQLIEHVFYMRIKP</sequence>
<protein>
    <submittedName>
        <fullName evidence="2">Uncharacterized protein</fullName>
    </submittedName>
</protein>
<dbReference type="AlphaFoldDB" id="A0A8T3B3R7"/>
<dbReference type="EMBL" id="JAGYWB010000017">
    <property type="protein sequence ID" value="KAI0494416.1"/>
    <property type="molecule type" value="Genomic_DNA"/>
</dbReference>
<name>A0A8T3B3R7_DENNO</name>
<evidence type="ECO:0000313" key="1">
    <source>
        <dbReference type="EMBL" id="KAI0494416.1"/>
    </source>
</evidence>
<organism evidence="2 3">
    <name type="scientific">Dendrobium nobile</name>
    <name type="common">Orchid</name>
    <dbReference type="NCBI Taxonomy" id="94219"/>
    <lineage>
        <taxon>Eukaryota</taxon>
        <taxon>Viridiplantae</taxon>
        <taxon>Streptophyta</taxon>
        <taxon>Embryophyta</taxon>
        <taxon>Tracheophyta</taxon>
        <taxon>Spermatophyta</taxon>
        <taxon>Magnoliopsida</taxon>
        <taxon>Liliopsida</taxon>
        <taxon>Asparagales</taxon>
        <taxon>Orchidaceae</taxon>
        <taxon>Epidendroideae</taxon>
        <taxon>Malaxideae</taxon>
        <taxon>Dendrobiinae</taxon>
        <taxon>Dendrobium</taxon>
    </lineage>
</organism>
<evidence type="ECO:0000313" key="2">
    <source>
        <dbReference type="EMBL" id="KAI0503711.1"/>
    </source>
</evidence>
<reference evidence="2" key="1">
    <citation type="journal article" date="2022" name="Front. Genet.">
        <title>Chromosome-Scale Assembly of the Dendrobium nobile Genome Provides Insights Into the Molecular Mechanism of the Biosynthesis of the Medicinal Active Ingredient of Dendrobium.</title>
        <authorList>
            <person name="Xu Q."/>
            <person name="Niu S.-C."/>
            <person name="Li K.-L."/>
            <person name="Zheng P.-J."/>
            <person name="Zhang X.-J."/>
            <person name="Jia Y."/>
            <person name="Liu Y."/>
            <person name="Niu Y.-X."/>
            <person name="Yu L.-H."/>
            <person name="Chen D.-F."/>
            <person name="Zhang G.-Q."/>
        </authorList>
    </citation>
    <scope>NUCLEOTIDE SEQUENCE</scope>
    <source>
        <tissue evidence="2">Leaf</tissue>
    </source>
</reference>
<keyword evidence="3" id="KW-1185">Reference proteome</keyword>
<dbReference type="Proteomes" id="UP000829196">
    <property type="component" value="Unassembled WGS sequence"/>
</dbReference>
<proteinExistence type="predicted"/>
<accession>A0A8T3B3R7</accession>
<evidence type="ECO:0000313" key="3">
    <source>
        <dbReference type="Proteomes" id="UP000829196"/>
    </source>
</evidence>
<comment type="caution">
    <text evidence="2">The sequence shown here is derived from an EMBL/GenBank/DDBJ whole genome shotgun (WGS) entry which is preliminary data.</text>
</comment>
<gene>
    <name evidence="2" type="ORF">KFK09_014649</name>
    <name evidence="1" type="ORF">KFK09_024550</name>
</gene>